<evidence type="ECO:0000256" key="2">
    <source>
        <dbReference type="ARBA" id="ARBA00022801"/>
    </source>
</evidence>
<dbReference type="PROSITE" id="PS00138">
    <property type="entry name" value="SUBTILASE_SER"/>
    <property type="match status" value="1"/>
</dbReference>
<keyword evidence="3" id="KW-0720">Serine protease</keyword>
<name>T0YUB6_9ZZZZ</name>
<dbReference type="InterPro" id="IPR036852">
    <property type="entry name" value="Peptidase_S8/S53_dom_sf"/>
</dbReference>
<accession>T0YUB6</accession>
<keyword evidence="2" id="KW-0378">Hydrolase</keyword>
<feature type="compositionally biased region" description="Polar residues" evidence="4">
    <location>
        <begin position="164"/>
        <end position="173"/>
    </location>
</feature>
<dbReference type="SUPFAM" id="SSF52743">
    <property type="entry name" value="Subtilisin-like"/>
    <property type="match status" value="1"/>
</dbReference>
<protein>
    <recommendedName>
        <fullName evidence="6">Peptidase S53 propeptide</fullName>
    </recommendedName>
</protein>
<dbReference type="Gene3D" id="3.40.50.200">
    <property type="entry name" value="Peptidase S8/S53 domain"/>
    <property type="match status" value="1"/>
</dbReference>
<evidence type="ECO:0000313" key="5">
    <source>
        <dbReference type="EMBL" id="EQD35517.1"/>
    </source>
</evidence>
<sequence>WGTSIASPLTAGMVAEIDHVLNASGQGNLGFLDPGLYPLANKEFATLAGGATTGYYLTSAYNSSLPTLPLSPVTEGRNLLYTTHYGYSLVTGWGSLDAYNYTMYFLTTDSSGVPGRLSGVQDVLNLAGLNVTSTSSTGRSTRSSTPPSNRTSSLPTAWGPRSIGSRTSSTSLT</sequence>
<reference evidence="5" key="1">
    <citation type="submission" date="2013-08" db="EMBL/GenBank/DDBJ databases">
        <authorList>
            <person name="Mendez C."/>
            <person name="Richter M."/>
            <person name="Ferrer M."/>
            <person name="Sanchez J."/>
        </authorList>
    </citation>
    <scope>NUCLEOTIDE SEQUENCE</scope>
</reference>
<reference evidence="5" key="2">
    <citation type="journal article" date="2014" name="ISME J.">
        <title>Microbial stratification in low pH oxic and suboxic macroscopic growths along an acid mine drainage.</title>
        <authorList>
            <person name="Mendez-Garcia C."/>
            <person name="Mesa V."/>
            <person name="Sprenger R.R."/>
            <person name="Richter M."/>
            <person name="Diez M.S."/>
            <person name="Solano J."/>
            <person name="Bargiela R."/>
            <person name="Golyshina O.V."/>
            <person name="Manteca A."/>
            <person name="Ramos J.L."/>
            <person name="Gallego J.R."/>
            <person name="Llorente I."/>
            <person name="Martins Dos Santos V.A."/>
            <person name="Jensen O.N."/>
            <person name="Pelaez A.I."/>
            <person name="Sanchez J."/>
            <person name="Ferrer M."/>
        </authorList>
    </citation>
    <scope>NUCLEOTIDE SEQUENCE</scope>
</reference>
<dbReference type="AlphaFoldDB" id="T0YUB6"/>
<dbReference type="EMBL" id="AUZY01011276">
    <property type="protein sequence ID" value="EQD35517.1"/>
    <property type="molecule type" value="Genomic_DNA"/>
</dbReference>
<dbReference type="GO" id="GO:0004252">
    <property type="term" value="F:serine-type endopeptidase activity"/>
    <property type="evidence" value="ECO:0007669"/>
    <property type="project" value="InterPro"/>
</dbReference>
<proteinExistence type="predicted"/>
<evidence type="ECO:0000256" key="1">
    <source>
        <dbReference type="ARBA" id="ARBA00022670"/>
    </source>
</evidence>
<feature type="compositionally biased region" description="Low complexity" evidence="4">
    <location>
        <begin position="133"/>
        <end position="156"/>
    </location>
</feature>
<evidence type="ECO:0008006" key="6">
    <source>
        <dbReference type="Google" id="ProtNLM"/>
    </source>
</evidence>
<gene>
    <name evidence="5" type="ORF">B1B_16909</name>
</gene>
<evidence type="ECO:0000256" key="3">
    <source>
        <dbReference type="ARBA" id="ARBA00022825"/>
    </source>
</evidence>
<keyword evidence="1" id="KW-0645">Protease</keyword>
<dbReference type="InterPro" id="IPR023828">
    <property type="entry name" value="Peptidase_S8_Ser-AS"/>
</dbReference>
<comment type="caution">
    <text evidence="5">The sequence shown here is derived from an EMBL/GenBank/DDBJ whole genome shotgun (WGS) entry which is preliminary data.</text>
</comment>
<dbReference type="GO" id="GO:0006508">
    <property type="term" value="P:proteolysis"/>
    <property type="evidence" value="ECO:0007669"/>
    <property type="project" value="UniProtKB-KW"/>
</dbReference>
<feature type="non-terminal residue" evidence="5">
    <location>
        <position position="1"/>
    </location>
</feature>
<organism evidence="5">
    <name type="scientific">mine drainage metagenome</name>
    <dbReference type="NCBI Taxonomy" id="410659"/>
    <lineage>
        <taxon>unclassified sequences</taxon>
        <taxon>metagenomes</taxon>
        <taxon>ecological metagenomes</taxon>
    </lineage>
</organism>
<feature type="region of interest" description="Disordered" evidence="4">
    <location>
        <begin position="133"/>
        <end position="173"/>
    </location>
</feature>
<evidence type="ECO:0000256" key="4">
    <source>
        <dbReference type="SAM" id="MobiDB-lite"/>
    </source>
</evidence>